<comment type="similarity">
    <text evidence="9">Belongs to the OXA1/ALB3/YidC family.</text>
</comment>
<dbReference type="PANTHER" id="PTHR12428:SF65">
    <property type="entry name" value="CYTOCHROME C OXIDASE ASSEMBLY PROTEIN COX18, MITOCHONDRIAL"/>
    <property type="match status" value="1"/>
</dbReference>
<evidence type="ECO:0000256" key="1">
    <source>
        <dbReference type="ARBA" id="ARBA00004651"/>
    </source>
</evidence>
<evidence type="ECO:0000256" key="8">
    <source>
        <dbReference type="ARBA" id="ARBA00023186"/>
    </source>
</evidence>
<dbReference type="CDD" id="cd20070">
    <property type="entry name" value="5TM_YidC_Alb3"/>
    <property type="match status" value="1"/>
</dbReference>
<evidence type="ECO:0000313" key="12">
    <source>
        <dbReference type="EMBL" id="OGL79613.1"/>
    </source>
</evidence>
<evidence type="ECO:0000256" key="7">
    <source>
        <dbReference type="ARBA" id="ARBA00023136"/>
    </source>
</evidence>
<feature type="transmembrane region" description="Helical" evidence="10">
    <location>
        <begin position="29"/>
        <end position="49"/>
    </location>
</feature>
<dbReference type="InterPro" id="IPR001708">
    <property type="entry name" value="YidC/ALB3/OXA1/COX18"/>
</dbReference>
<evidence type="ECO:0000256" key="2">
    <source>
        <dbReference type="ARBA" id="ARBA00022448"/>
    </source>
</evidence>
<keyword evidence="7 10" id="KW-0472">Membrane</keyword>
<feature type="domain" description="Membrane insertase YidC/Oxa/ALB C-terminal" evidence="11">
    <location>
        <begin position="30"/>
        <end position="239"/>
    </location>
</feature>
<evidence type="ECO:0000313" key="13">
    <source>
        <dbReference type="Proteomes" id="UP000176603"/>
    </source>
</evidence>
<evidence type="ECO:0000256" key="5">
    <source>
        <dbReference type="ARBA" id="ARBA00022927"/>
    </source>
</evidence>
<keyword evidence="8" id="KW-0143">Chaperone</keyword>
<evidence type="ECO:0000259" key="11">
    <source>
        <dbReference type="Pfam" id="PF02096"/>
    </source>
</evidence>
<feature type="transmembrane region" description="Helical" evidence="10">
    <location>
        <begin position="204"/>
        <end position="226"/>
    </location>
</feature>
<keyword evidence="3" id="KW-1003">Cell membrane</keyword>
<dbReference type="InterPro" id="IPR047196">
    <property type="entry name" value="YidC_ALB_C"/>
</dbReference>
<keyword evidence="2" id="KW-0813">Transport</keyword>
<evidence type="ECO:0000256" key="6">
    <source>
        <dbReference type="ARBA" id="ARBA00022989"/>
    </source>
</evidence>
<dbReference type="GO" id="GO:0005886">
    <property type="term" value="C:plasma membrane"/>
    <property type="evidence" value="ECO:0007669"/>
    <property type="project" value="UniProtKB-SubCell"/>
</dbReference>
<proteinExistence type="inferred from homology"/>
<comment type="subcellular location">
    <subcellularLocation>
        <location evidence="1">Cell membrane</location>
        <topology evidence="1">Multi-pass membrane protein</topology>
    </subcellularLocation>
    <subcellularLocation>
        <location evidence="9">Membrane</location>
        <topology evidence="9">Multi-pass membrane protein</topology>
    </subcellularLocation>
</comment>
<dbReference type="NCBIfam" id="TIGR03592">
    <property type="entry name" value="yidC_oxa1_cterm"/>
    <property type="match status" value="1"/>
</dbReference>
<dbReference type="PANTHER" id="PTHR12428">
    <property type="entry name" value="OXA1"/>
    <property type="match status" value="1"/>
</dbReference>
<evidence type="ECO:0000256" key="10">
    <source>
        <dbReference type="SAM" id="Phobius"/>
    </source>
</evidence>
<reference evidence="12 13" key="1">
    <citation type="journal article" date="2016" name="Nat. Commun.">
        <title>Thousands of microbial genomes shed light on interconnected biogeochemical processes in an aquifer system.</title>
        <authorList>
            <person name="Anantharaman K."/>
            <person name="Brown C.T."/>
            <person name="Hug L.A."/>
            <person name="Sharon I."/>
            <person name="Castelle C.J."/>
            <person name="Probst A.J."/>
            <person name="Thomas B.C."/>
            <person name="Singh A."/>
            <person name="Wilkins M.J."/>
            <person name="Karaoz U."/>
            <person name="Brodie E.L."/>
            <person name="Williams K.H."/>
            <person name="Hubbard S.S."/>
            <person name="Banfield J.F."/>
        </authorList>
    </citation>
    <scope>NUCLEOTIDE SEQUENCE [LARGE SCALE GENOMIC DNA]</scope>
</reference>
<feature type="transmembrane region" description="Helical" evidence="10">
    <location>
        <begin position="98"/>
        <end position="119"/>
    </location>
</feature>
<comment type="caution">
    <text evidence="12">The sequence shown here is derived from an EMBL/GenBank/DDBJ whole genome shotgun (WGS) entry which is preliminary data.</text>
</comment>
<accession>A0A1F7UMU5</accession>
<dbReference type="AlphaFoldDB" id="A0A1F7UMU5"/>
<keyword evidence="5" id="KW-0653">Protein transport</keyword>
<dbReference type="GO" id="GO:0015031">
    <property type="term" value="P:protein transport"/>
    <property type="evidence" value="ECO:0007669"/>
    <property type="project" value="UniProtKB-KW"/>
</dbReference>
<dbReference type="Pfam" id="PF02096">
    <property type="entry name" value="60KD_IMP"/>
    <property type="match status" value="1"/>
</dbReference>
<feature type="transmembrane region" description="Helical" evidence="10">
    <location>
        <begin position="139"/>
        <end position="161"/>
    </location>
</feature>
<keyword evidence="6 10" id="KW-1133">Transmembrane helix</keyword>
<dbReference type="InterPro" id="IPR028055">
    <property type="entry name" value="YidC/Oxa/ALB_C"/>
</dbReference>
<evidence type="ECO:0000256" key="9">
    <source>
        <dbReference type="RuleBase" id="RU003945"/>
    </source>
</evidence>
<evidence type="ECO:0000256" key="4">
    <source>
        <dbReference type="ARBA" id="ARBA00022692"/>
    </source>
</evidence>
<sequence>MGQIFNEYLTRPILNLLVWLYDVIPGQDLGLAIIFLTVIVKAVLYPFAVQQIKQQRALQALQPKIDEVRKRLADDKEAQAKELMALYKAEKVNPAASCLPLLIQLPVFIALYHALASGLKSEGFSMLYPFVPNPGQVNPMLFGFVDLAKPNYVLAVIAGLIQFWQTRQILVPPGAVTPPPKEVAGKEGAKDESMATMMNKQMMYVMPVVTVVIGFGLPGGLTLYWLTMSALTVLQQWVMLKKHPLPSTAPPMVAPPTP</sequence>
<dbReference type="GO" id="GO:0051205">
    <property type="term" value="P:protein insertion into membrane"/>
    <property type="evidence" value="ECO:0007669"/>
    <property type="project" value="TreeGrafter"/>
</dbReference>
<dbReference type="EMBL" id="MGEH01000004">
    <property type="protein sequence ID" value="OGL79613.1"/>
    <property type="molecule type" value="Genomic_DNA"/>
</dbReference>
<evidence type="ECO:0000256" key="3">
    <source>
        <dbReference type="ARBA" id="ARBA00022475"/>
    </source>
</evidence>
<gene>
    <name evidence="12" type="ORF">A3E39_00620</name>
</gene>
<keyword evidence="4 9" id="KW-0812">Transmembrane</keyword>
<protein>
    <recommendedName>
        <fullName evidence="11">Membrane insertase YidC/Oxa/ALB C-terminal domain-containing protein</fullName>
    </recommendedName>
</protein>
<dbReference type="STRING" id="1802399.A3E39_00620"/>
<organism evidence="12 13">
    <name type="scientific">Candidatus Uhrbacteria bacterium RIFCSPHIGHO2_12_FULL_60_25</name>
    <dbReference type="NCBI Taxonomy" id="1802399"/>
    <lineage>
        <taxon>Bacteria</taxon>
        <taxon>Candidatus Uhriibacteriota</taxon>
    </lineage>
</organism>
<dbReference type="Proteomes" id="UP000176603">
    <property type="component" value="Unassembled WGS sequence"/>
</dbReference>
<name>A0A1F7UMU5_9BACT</name>
<dbReference type="GO" id="GO:0032977">
    <property type="term" value="F:membrane insertase activity"/>
    <property type="evidence" value="ECO:0007669"/>
    <property type="project" value="InterPro"/>
</dbReference>